<evidence type="ECO:0000313" key="14">
    <source>
        <dbReference type="EMBL" id="MBN3292543.1"/>
    </source>
</evidence>
<evidence type="ECO:0000256" key="3">
    <source>
        <dbReference type="ARBA" id="ARBA00016364"/>
    </source>
</evidence>
<accession>A0ABS2Z352</accession>
<dbReference type="PANTHER" id="PTHR12117">
    <property type="entry name" value="HISTONE ACETYLTRANSFERASE COMPLEX"/>
    <property type="match status" value="1"/>
</dbReference>
<feature type="non-terminal residue" evidence="14">
    <location>
        <position position="1"/>
    </location>
</feature>
<keyword evidence="15" id="KW-1185">Reference proteome</keyword>
<dbReference type="InterPro" id="IPR005123">
    <property type="entry name" value="Oxoglu/Fe-dep_dioxygenase_dom"/>
</dbReference>
<feature type="compositionally biased region" description="Basic and acidic residues" evidence="12">
    <location>
        <begin position="391"/>
        <end position="400"/>
    </location>
</feature>
<dbReference type="SMART" id="SM00702">
    <property type="entry name" value="P4Hc"/>
    <property type="match status" value="1"/>
</dbReference>
<evidence type="ECO:0000256" key="11">
    <source>
        <dbReference type="ARBA" id="ARBA00047444"/>
    </source>
</evidence>
<comment type="caution">
    <text evidence="14">The sequence shown here is derived from an EMBL/GenBank/DDBJ whole genome shotgun (WGS) entry which is preliminary data.</text>
</comment>
<keyword evidence="6" id="KW-0223">Dioxygenase</keyword>
<protein>
    <recommendedName>
        <fullName evidence="3">Prolyl 3-hydroxylase OGFOD1</fullName>
    </recommendedName>
    <alternativeName>
        <fullName evidence="10">2-oxoglutarate and iron-dependent oxygenase domain-containing protein 1</fullName>
    </alternativeName>
    <alternativeName>
        <fullName evidence="9">uS12 prolyl 3-hydroxylase</fullName>
    </alternativeName>
</protein>
<evidence type="ECO:0000256" key="4">
    <source>
        <dbReference type="ARBA" id="ARBA00022723"/>
    </source>
</evidence>
<dbReference type="InterPro" id="IPR051842">
    <property type="entry name" value="uS12_prolyl_hydroxylase"/>
</dbReference>
<evidence type="ECO:0000256" key="2">
    <source>
        <dbReference type="ARBA" id="ARBA00007443"/>
    </source>
</evidence>
<dbReference type="InterPro" id="IPR039558">
    <property type="entry name" value="TPA1/OFD1_N"/>
</dbReference>
<evidence type="ECO:0000256" key="1">
    <source>
        <dbReference type="ARBA" id="ARBA00001961"/>
    </source>
</evidence>
<evidence type="ECO:0000256" key="10">
    <source>
        <dbReference type="ARBA" id="ARBA00031489"/>
    </source>
</evidence>
<evidence type="ECO:0000256" key="12">
    <source>
        <dbReference type="SAM" id="MobiDB-lite"/>
    </source>
</evidence>
<dbReference type="PANTHER" id="PTHR12117:SF0">
    <property type="entry name" value="PROLYL 3-HYDROXYLASE OGFOD1"/>
    <property type="match status" value="1"/>
</dbReference>
<dbReference type="Gene3D" id="2.60.120.620">
    <property type="entry name" value="q2cbj1_9rhob like domain"/>
    <property type="match status" value="2"/>
</dbReference>
<gene>
    <name evidence="14" type="primary">Ogfod1</name>
    <name evidence="14" type="ORF">GTO92_0018373</name>
</gene>
<dbReference type="EMBL" id="JAAWVN010017017">
    <property type="protein sequence ID" value="MBN3292543.1"/>
    <property type="molecule type" value="Genomic_DNA"/>
</dbReference>
<comment type="cofactor">
    <cofactor evidence="1">
        <name>L-ascorbate</name>
        <dbReference type="ChEBI" id="CHEBI:38290"/>
    </cofactor>
</comment>
<sequence length="559" mass="64032">MSSKRRNVESVNHSLRKKDKRCDSVGVVDVIREEAVKAGVKEAWRSKTKFSRAEAIEVDSHPFPHCIIQNFIENSSFLESLKKELLDLSFHEKSNDLYKFKQSDDLKKSQKPHISALRKVLFEEFRLWLSEVLEVDLRSTVDLSCAKYENSDVLLCHDDELEGRRIAFILYLVPPWEQSDGGILDLFDTDNHLQPRKILKSLVPSWNTLVFFEVSPVSFHQVSEVTSEGKCRLSVGGWFHGSSVERPPRYIEPVLPRNPHLQRDESLLNTWINAQYLDMSFQAQVQEEFEETSEILLKDFLQPEQYKMVSEALKESKIRWNQIGPPNKRCYSQADEASLPECVRQCWELLASEAFFLLLSNFTGLKLHFLAPSGGGDDDDDNDDEEEEEEKGGKGEKTGEVDVCETINAGPSLKGRKSDGIMYHGKCEHHISHTLVSLKPSTPGCRGELQRWQHGNYTLIHDTDPGNTEFALDLLLYFNCEEWKTTFGGFTSYIARDEDEELLTVYPESNSLALIYRDKETLKFVKHINNHSVDHQKTTENLVIIVVIHGHGSSRKLLS</sequence>
<dbReference type="Pfam" id="PF10637">
    <property type="entry name" value="Ofd1_CTDD"/>
    <property type="match status" value="1"/>
</dbReference>
<evidence type="ECO:0000256" key="5">
    <source>
        <dbReference type="ARBA" id="ARBA00022896"/>
    </source>
</evidence>
<comment type="catalytic activity">
    <reaction evidence="11">
        <text>[ribosomal protein uS12]-L-proline + 2-oxoglutarate + O2 = [ribosomal protein uS12]-(3S)-3-hydroxy-L-proline + succinate + CO2</text>
        <dbReference type="Rhea" id="RHEA:54156"/>
        <dbReference type="Rhea" id="RHEA-COMP:13816"/>
        <dbReference type="Rhea" id="RHEA-COMP:13818"/>
        <dbReference type="ChEBI" id="CHEBI:15379"/>
        <dbReference type="ChEBI" id="CHEBI:16526"/>
        <dbReference type="ChEBI" id="CHEBI:16810"/>
        <dbReference type="ChEBI" id="CHEBI:30031"/>
        <dbReference type="ChEBI" id="CHEBI:50342"/>
        <dbReference type="ChEBI" id="CHEBI:85428"/>
    </reaction>
</comment>
<keyword evidence="5" id="KW-0847">Vitamin C</keyword>
<dbReference type="Pfam" id="PF13661">
    <property type="entry name" value="2OG-FeII_Oxy_4"/>
    <property type="match status" value="1"/>
</dbReference>
<organism evidence="14 15">
    <name type="scientific">Polypterus senegalus</name>
    <name type="common">Senegal bichir</name>
    <dbReference type="NCBI Taxonomy" id="55291"/>
    <lineage>
        <taxon>Eukaryota</taxon>
        <taxon>Metazoa</taxon>
        <taxon>Chordata</taxon>
        <taxon>Craniata</taxon>
        <taxon>Vertebrata</taxon>
        <taxon>Euteleostomi</taxon>
        <taxon>Actinopterygii</taxon>
        <taxon>Polypteriformes</taxon>
        <taxon>Polypteridae</taxon>
        <taxon>Polypterus</taxon>
    </lineage>
</organism>
<feature type="region of interest" description="Disordered" evidence="12">
    <location>
        <begin position="373"/>
        <end position="400"/>
    </location>
</feature>
<reference evidence="14" key="1">
    <citation type="journal article" date="2021" name="Cell">
        <title>Tracing the genetic footprints of vertebrate landing in non-teleost ray-finned fishes.</title>
        <authorList>
            <person name="Bi X."/>
            <person name="Wang K."/>
            <person name="Yang L."/>
            <person name="Pan H."/>
            <person name="Jiang H."/>
            <person name="Wei Q."/>
            <person name="Fang M."/>
            <person name="Yu H."/>
            <person name="Zhu C."/>
            <person name="Cai Y."/>
            <person name="He Y."/>
            <person name="Gan X."/>
            <person name="Zeng H."/>
            <person name="Yu D."/>
            <person name="Zhu Y."/>
            <person name="Jiang H."/>
            <person name="Qiu Q."/>
            <person name="Yang H."/>
            <person name="Zhang Y.E."/>
            <person name="Wang W."/>
            <person name="Zhu M."/>
            <person name="He S."/>
            <person name="Zhang G."/>
        </authorList>
    </citation>
    <scope>NUCLEOTIDE SEQUENCE</scope>
    <source>
        <strain evidence="14">Bchr_001</strain>
    </source>
</reference>
<dbReference type="PROSITE" id="PS51471">
    <property type="entry name" value="FE2OG_OXY"/>
    <property type="match status" value="1"/>
</dbReference>
<evidence type="ECO:0000256" key="7">
    <source>
        <dbReference type="ARBA" id="ARBA00023002"/>
    </source>
</evidence>
<feature type="non-terminal residue" evidence="14">
    <location>
        <position position="559"/>
    </location>
</feature>
<dbReference type="Proteomes" id="UP001166052">
    <property type="component" value="Unassembled WGS sequence"/>
</dbReference>
<evidence type="ECO:0000256" key="8">
    <source>
        <dbReference type="ARBA" id="ARBA00023004"/>
    </source>
</evidence>
<comment type="similarity">
    <text evidence="2">Belongs to the TPA1 family.</text>
</comment>
<evidence type="ECO:0000313" key="15">
    <source>
        <dbReference type="Proteomes" id="UP001166052"/>
    </source>
</evidence>
<keyword evidence="4" id="KW-0479">Metal-binding</keyword>
<feature type="compositionally biased region" description="Acidic residues" evidence="12">
    <location>
        <begin position="376"/>
        <end position="390"/>
    </location>
</feature>
<dbReference type="InterPro" id="IPR019601">
    <property type="entry name" value="Oxoglutarate/Fe-dep_Oase_C"/>
</dbReference>
<evidence type="ECO:0000256" key="9">
    <source>
        <dbReference type="ARBA" id="ARBA00029938"/>
    </source>
</evidence>
<feature type="domain" description="Fe2OG dioxygenase" evidence="13">
    <location>
        <begin position="139"/>
        <end position="241"/>
    </location>
</feature>
<evidence type="ECO:0000256" key="6">
    <source>
        <dbReference type="ARBA" id="ARBA00022964"/>
    </source>
</evidence>
<evidence type="ECO:0000259" key="13">
    <source>
        <dbReference type="PROSITE" id="PS51471"/>
    </source>
</evidence>
<proteinExistence type="inferred from homology"/>
<dbReference type="InterPro" id="IPR006620">
    <property type="entry name" value="Pro_4_hyd_alph"/>
</dbReference>
<keyword evidence="7" id="KW-0560">Oxidoreductase</keyword>
<keyword evidence="8" id="KW-0408">Iron</keyword>
<name>A0ABS2Z352_POLSE</name>